<sequence length="214" mass="23429">MLDMAQTGMEKKHGKATRVHYMPADKHINQEGLVAFLDPHFPLSLLIKPEPACARSFRHGGVFTRLLQPLLCRRQAFTARMADRLSASRSQHTAAMGKKAGGQSGGQKCSRKPDTFSPKSIALGRLGSLPCDNLSSCLSSTMSRASPKNVLCVSSSKRINSFITITSPVSLWCLCPQIYLDGLSKAALPQHLSMDEVRWAEDAVRLIGHDAERL</sequence>
<protein>
    <submittedName>
        <fullName evidence="2">Uncharacterized protein</fullName>
    </submittedName>
</protein>
<feature type="region of interest" description="Disordered" evidence="1">
    <location>
        <begin position="88"/>
        <end position="113"/>
    </location>
</feature>
<keyword evidence="3" id="KW-1185">Reference proteome</keyword>
<dbReference type="EMBL" id="VOFY01000003">
    <property type="protein sequence ID" value="KAA8594257.1"/>
    <property type="molecule type" value="Genomic_DNA"/>
</dbReference>
<dbReference type="AlphaFoldDB" id="A0A5J5DLE5"/>
<evidence type="ECO:0000256" key="1">
    <source>
        <dbReference type="SAM" id="MobiDB-lite"/>
    </source>
</evidence>
<evidence type="ECO:0000313" key="3">
    <source>
        <dbReference type="Proteomes" id="UP000327493"/>
    </source>
</evidence>
<dbReference type="Proteomes" id="UP000327493">
    <property type="component" value="Chromosome 3"/>
</dbReference>
<evidence type="ECO:0000313" key="2">
    <source>
        <dbReference type="EMBL" id="KAA8594257.1"/>
    </source>
</evidence>
<accession>A0A5J5DLE5</accession>
<name>A0A5J5DLE5_9PERO</name>
<proteinExistence type="predicted"/>
<gene>
    <name evidence="2" type="ORF">FQN60_005091</name>
</gene>
<comment type="caution">
    <text evidence="2">The sequence shown here is derived from an EMBL/GenBank/DDBJ whole genome shotgun (WGS) entry which is preliminary data.</text>
</comment>
<organism evidence="2 3">
    <name type="scientific">Etheostoma spectabile</name>
    <name type="common">orangethroat darter</name>
    <dbReference type="NCBI Taxonomy" id="54343"/>
    <lineage>
        <taxon>Eukaryota</taxon>
        <taxon>Metazoa</taxon>
        <taxon>Chordata</taxon>
        <taxon>Craniata</taxon>
        <taxon>Vertebrata</taxon>
        <taxon>Euteleostomi</taxon>
        <taxon>Actinopterygii</taxon>
        <taxon>Neopterygii</taxon>
        <taxon>Teleostei</taxon>
        <taxon>Neoteleostei</taxon>
        <taxon>Acanthomorphata</taxon>
        <taxon>Eupercaria</taxon>
        <taxon>Perciformes</taxon>
        <taxon>Percoidei</taxon>
        <taxon>Percidae</taxon>
        <taxon>Etheostomatinae</taxon>
        <taxon>Etheostoma</taxon>
    </lineage>
</organism>
<reference evidence="2 3" key="1">
    <citation type="submission" date="2019-08" db="EMBL/GenBank/DDBJ databases">
        <title>A chromosome-level genome assembly, high-density linkage maps, and genome scans reveal the genomic architecture of hybrid incompatibilities underlying speciation via character displacement in darters (Percidae: Etheostominae).</title>
        <authorList>
            <person name="Moran R.L."/>
            <person name="Catchen J.M."/>
            <person name="Fuller R.C."/>
        </authorList>
    </citation>
    <scope>NUCLEOTIDE SEQUENCE [LARGE SCALE GENOMIC DNA]</scope>
    <source>
        <strain evidence="2">EspeVRDwgs_2016</strain>
        <tissue evidence="2">Muscle</tissue>
    </source>
</reference>